<dbReference type="EMBL" id="CACTIH010000018">
    <property type="protein sequence ID" value="CAA2934755.1"/>
    <property type="molecule type" value="Genomic_DNA"/>
</dbReference>
<feature type="transmembrane region" description="Helical" evidence="6">
    <location>
        <begin position="43"/>
        <end position="63"/>
    </location>
</feature>
<dbReference type="GO" id="GO:0016020">
    <property type="term" value="C:membrane"/>
    <property type="evidence" value="ECO:0007669"/>
    <property type="project" value="UniProtKB-SubCell"/>
</dbReference>
<comment type="subcellular location">
    <subcellularLocation>
        <location evidence="1 6">Membrane</location>
        <topology evidence="1 6">Multi-pass membrane protein</topology>
    </subcellularLocation>
</comment>
<evidence type="ECO:0000256" key="2">
    <source>
        <dbReference type="ARBA" id="ARBA00007635"/>
    </source>
</evidence>
<feature type="domain" description="EamA" evidence="7">
    <location>
        <begin position="14"/>
        <end position="154"/>
    </location>
</feature>
<feature type="transmembrane region" description="Helical" evidence="6">
    <location>
        <begin position="263"/>
        <end position="282"/>
    </location>
</feature>
<dbReference type="Gramene" id="OE9A113901T1">
    <property type="protein sequence ID" value="OE9A113901C1"/>
    <property type="gene ID" value="OE9A113901"/>
</dbReference>
<comment type="caution">
    <text evidence="8">The sequence shown here is derived from an EMBL/GenBank/DDBJ whole genome shotgun (WGS) entry which is preliminary data.</text>
</comment>
<dbReference type="Proteomes" id="UP000594638">
    <property type="component" value="Unassembled WGS sequence"/>
</dbReference>
<protein>
    <recommendedName>
        <fullName evidence="6">WAT1-related protein</fullName>
    </recommendedName>
</protein>
<feature type="transmembrane region" description="Helical" evidence="6">
    <location>
        <begin position="12"/>
        <end position="31"/>
    </location>
</feature>
<evidence type="ECO:0000256" key="4">
    <source>
        <dbReference type="ARBA" id="ARBA00022989"/>
    </source>
</evidence>
<reference evidence="8 9" key="1">
    <citation type="submission" date="2019-12" db="EMBL/GenBank/DDBJ databases">
        <authorList>
            <person name="Alioto T."/>
            <person name="Alioto T."/>
            <person name="Gomez Garrido J."/>
        </authorList>
    </citation>
    <scope>NUCLEOTIDE SEQUENCE [LARGE SCALE GENOMIC DNA]</scope>
</reference>
<gene>
    <name evidence="8" type="ORF">OLEA9_A113901</name>
</gene>
<evidence type="ECO:0000313" key="8">
    <source>
        <dbReference type="EMBL" id="CAA2934755.1"/>
    </source>
</evidence>
<sequence>MEKICDIVEGLKPIIIMVGLQIILTGVNIFYKLAANCGMSLKVLVAYRFVFASLTVIPLALILERQKRPKLTWRIAFQAFLIALFGGSMAQNLYAESLALTSATFAAAMTNLIPAITFVLAILFRFEKLGLNTKAGKAKVLGTLMSLGGAMLLTFYKGCQIDIWSTHFDLMKNNKHPVGHVAASHKITSINQILGPLLAFTSCASVSFSIIFQAKMSKGYPCHYSSSALISVMGTIQALTYALSMERNWKQWKLGWNLKLLTVAYMGIMGSGLMMVCSMCCVRMRGPLFVSIFNPLLLVLVAIAGSLLLNEKLHLGSVIGATIIVLGLYAVLWGKSKEIKRISTLMPTKNFKEGDQADNIASESIKNVRMDHSSSIMAIAPNFLRESEIEMLDEEEAEKEVNVPRPNI</sequence>
<dbReference type="EMBL" id="CACTIH010000018">
    <property type="protein sequence ID" value="CAA2934754.1"/>
    <property type="molecule type" value="Genomic_DNA"/>
</dbReference>
<dbReference type="InterPro" id="IPR030184">
    <property type="entry name" value="WAT1-related"/>
</dbReference>
<feature type="transmembrane region" description="Helical" evidence="6">
    <location>
        <begin position="224"/>
        <end position="243"/>
    </location>
</feature>
<evidence type="ECO:0000256" key="6">
    <source>
        <dbReference type="RuleBase" id="RU363077"/>
    </source>
</evidence>
<evidence type="ECO:0000313" key="9">
    <source>
        <dbReference type="Proteomes" id="UP000594638"/>
    </source>
</evidence>
<keyword evidence="9" id="KW-1185">Reference proteome</keyword>
<organism evidence="8 9">
    <name type="scientific">Olea europaea subsp. europaea</name>
    <dbReference type="NCBI Taxonomy" id="158383"/>
    <lineage>
        <taxon>Eukaryota</taxon>
        <taxon>Viridiplantae</taxon>
        <taxon>Streptophyta</taxon>
        <taxon>Embryophyta</taxon>
        <taxon>Tracheophyta</taxon>
        <taxon>Spermatophyta</taxon>
        <taxon>Magnoliopsida</taxon>
        <taxon>eudicotyledons</taxon>
        <taxon>Gunneridae</taxon>
        <taxon>Pentapetalae</taxon>
        <taxon>asterids</taxon>
        <taxon>lamiids</taxon>
        <taxon>Lamiales</taxon>
        <taxon>Oleaceae</taxon>
        <taxon>Oleeae</taxon>
        <taxon>Olea</taxon>
    </lineage>
</organism>
<proteinExistence type="inferred from homology"/>
<dbReference type="Pfam" id="PF00892">
    <property type="entry name" value="EamA"/>
    <property type="match status" value="2"/>
</dbReference>
<evidence type="ECO:0000256" key="5">
    <source>
        <dbReference type="ARBA" id="ARBA00023136"/>
    </source>
</evidence>
<feature type="transmembrane region" description="Helical" evidence="6">
    <location>
        <begin position="106"/>
        <end position="126"/>
    </location>
</feature>
<feature type="transmembrane region" description="Helical" evidence="6">
    <location>
        <begin position="75"/>
        <end position="94"/>
    </location>
</feature>
<dbReference type="Gramene" id="OE9A113901T2">
    <property type="protein sequence ID" value="OE9A113901C2"/>
    <property type="gene ID" value="OE9A113901"/>
</dbReference>
<dbReference type="Gramene" id="OE9A113901T3">
    <property type="protein sequence ID" value="OE9A113901C3"/>
    <property type="gene ID" value="OE9A113901"/>
</dbReference>
<feature type="domain" description="EamA" evidence="7">
    <location>
        <begin position="194"/>
        <end position="332"/>
    </location>
</feature>
<dbReference type="EMBL" id="CACTIH010000018">
    <property type="protein sequence ID" value="CAA2934756.1"/>
    <property type="molecule type" value="Genomic_DNA"/>
</dbReference>
<feature type="transmembrane region" description="Helical" evidence="6">
    <location>
        <begin position="289"/>
        <end position="309"/>
    </location>
</feature>
<name>A0A8S0PAP4_OLEEU</name>
<accession>A0A8S0PAP4</accession>
<keyword evidence="5 6" id="KW-0472">Membrane</keyword>
<evidence type="ECO:0000256" key="3">
    <source>
        <dbReference type="ARBA" id="ARBA00022692"/>
    </source>
</evidence>
<dbReference type="AlphaFoldDB" id="A0A8S0PAP4"/>
<dbReference type="InterPro" id="IPR000620">
    <property type="entry name" value="EamA_dom"/>
</dbReference>
<dbReference type="SUPFAM" id="SSF103481">
    <property type="entry name" value="Multidrug resistance efflux transporter EmrE"/>
    <property type="match status" value="2"/>
</dbReference>
<dbReference type="OrthoDB" id="1728340at2759"/>
<dbReference type="PANTHER" id="PTHR31218">
    <property type="entry name" value="WAT1-RELATED PROTEIN"/>
    <property type="match status" value="1"/>
</dbReference>
<evidence type="ECO:0000256" key="1">
    <source>
        <dbReference type="ARBA" id="ARBA00004141"/>
    </source>
</evidence>
<evidence type="ECO:0000259" key="7">
    <source>
        <dbReference type="Pfam" id="PF00892"/>
    </source>
</evidence>
<keyword evidence="4 6" id="KW-1133">Transmembrane helix</keyword>
<dbReference type="GO" id="GO:0022857">
    <property type="term" value="F:transmembrane transporter activity"/>
    <property type="evidence" value="ECO:0007669"/>
    <property type="project" value="InterPro"/>
</dbReference>
<feature type="transmembrane region" description="Helical" evidence="6">
    <location>
        <begin position="193"/>
        <end position="212"/>
    </location>
</feature>
<comment type="similarity">
    <text evidence="2 6">Belongs to the drug/metabolite transporter (DMT) superfamily. Plant drug/metabolite exporter (P-DME) (TC 2.A.7.4) family.</text>
</comment>
<dbReference type="InterPro" id="IPR037185">
    <property type="entry name" value="EmrE-like"/>
</dbReference>
<keyword evidence="3 6" id="KW-0812">Transmembrane</keyword>
<feature type="transmembrane region" description="Helical" evidence="6">
    <location>
        <begin position="315"/>
        <end position="333"/>
    </location>
</feature>